<organism evidence="7 8">
    <name type="scientific">Enterovibrio norvegicus FF-454</name>
    <dbReference type="NCBI Taxonomy" id="1185651"/>
    <lineage>
        <taxon>Bacteria</taxon>
        <taxon>Pseudomonadati</taxon>
        <taxon>Pseudomonadota</taxon>
        <taxon>Gammaproteobacteria</taxon>
        <taxon>Vibrionales</taxon>
        <taxon>Vibrionaceae</taxon>
        <taxon>Enterovibrio</taxon>
    </lineage>
</organism>
<feature type="active site" description="Nucleophile" evidence="5">
    <location>
        <position position="82"/>
    </location>
</feature>
<evidence type="ECO:0000313" key="7">
    <source>
        <dbReference type="EMBL" id="OEE64360.1"/>
    </source>
</evidence>
<keyword evidence="1 5" id="KW-0719">Serine esterase</keyword>
<evidence type="ECO:0000256" key="2">
    <source>
        <dbReference type="ARBA" id="ARBA00022490"/>
    </source>
</evidence>
<sequence length="266" mass="29354">MTTSLYWHTEGQGSDLILIHGWGMNSAVWQNILPALTPHYRVHCVDLPGYGFSQPSDAFSLEEMAHCLLNNSPQESIWAGWSLGGMVATQAALIAPERVKGLVTIASSPRFSAEHGWRGIKPEVLQAFTKQLAGDFKTTVERFLALQAMGSPTARQDIKWLKQSVLSHPWPQPEALEAGLGILANADLRPHLHDISMPWLRMYGRLDGLVPVKVAQELDVLAPQSQRQIFANASHAPFISDPAHFTQELQAFCGQCLPSCQNKVTK</sequence>
<comment type="similarity">
    <text evidence="5">Belongs to the AB hydrolase superfamily. Carboxylesterase BioH family.</text>
</comment>
<evidence type="ECO:0000256" key="4">
    <source>
        <dbReference type="ARBA" id="ARBA00022801"/>
    </source>
</evidence>
<dbReference type="Proteomes" id="UP000095039">
    <property type="component" value="Unassembled WGS sequence"/>
</dbReference>
<gene>
    <name evidence="5" type="primary">bioH</name>
    <name evidence="7" type="ORF">A1OK_00140</name>
</gene>
<dbReference type="InterPro" id="IPR050266">
    <property type="entry name" value="AB_hydrolase_sf"/>
</dbReference>
<reference evidence="7 8" key="1">
    <citation type="journal article" date="2012" name="Science">
        <title>Ecological populations of bacteria act as socially cohesive units of antibiotic production and resistance.</title>
        <authorList>
            <person name="Cordero O.X."/>
            <person name="Wildschutte H."/>
            <person name="Kirkup B."/>
            <person name="Proehl S."/>
            <person name="Ngo L."/>
            <person name="Hussain F."/>
            <person name="Le Roux F."/>
            <person name="Mincer T."/>
            <person name="Polz M.F."/>
        </authorList>
    </citation>
    <scope>NUCLEOTIDE SEQUENCE [LARGE SCALE GENOMIC DNA]</scope>
    <source>
        <strain evidence="7 8">FF-454</strain>
    </source>
</reference>
<dbReference type="EMBL" id="AJWN02000002">
    <property type="protein sequence ID" value="OEE64360.1"/>
    <property type="molecule type" value="Genomic_DNA"/>
</dbReference>
<dbReference type="Pfam" id="PF00561">
    <property type="entry name" value="Abhydrolase_1"/>
    <property type="match status" value="1"/>
</dbReference>
<comment type="subcellular location">
    <subcellularLocation>
        <location evidence="5">Cytoplasm</location>
    </subcellularLocation>
</comment>
<feature type="binding site" evidence="5">
    <location>
        <begin position="143"/>
        <end position="147"/>
    </location>
    <ligand>
        <name>substrate</name>
    </ligand>
</feature>
<accession>A0A1E5CFS0</accession>
<feature type="binding site" evidence="5">
    <location>
        <begin position="82"/>
        <end position="83"/>
    </location>
    <ligand>
        <name>substrate</name>
    </ligand>
</feature>
<dbReference type="PANTHER" id="PTHR43798:SF31">
    <property type="entry name" value="AB HYDROLASE SUPERFAMILY PROTEIN YCLE"/>
    <property type="match status" value="1"/>
</dbReference>
<dbReference type="GO" id="GO:0016020">
    <property type="term" value="C:membrane"/>
    <property type="evidence" value="ECO:0007669"/>
    <property type="project" value="TreeGrafter"/>
</dbReference>
<dbReference type="GO" id="GO:0090499">
    <property type="term" value="F:pimelyl-[acyl-carrier protein] methyl ester esterase activity"/>
    <property type="evidence" value="ECO:0007669"/>
    <property type="project" value="UniProtKB-EC"/>
</dbReference>
<dbReference type="UniPathway" id="UPA00078"/>
<dbReference type="InterPro" id="IPR010076">
    <property type="entry name" value="BioH"/>
</dbReference>
<comment type="subunit">
    <text evidence="5">Monomer.</text>
</comment>
<evidence type="ECO:0000256" key="1">
    <source>
        <dbReference type="ARBA" id="ARBA00022487"/>
    </source>
</evidence>
<name>A0A1E5CFS0_9GAMM</name>
<protein>
    <recommendedName>
        <fullName evidence="5">Pimeloyl-[acyl-carrier protein] methyl ester esterase</fullName>
        <ecNumber evidence="5">3.1.1.85</ecNumber>
    </recommendedName>
    <alternativeName>
        <fullName evidence="5">Biotin synthesis protein BioH</fullName>
    </alternativeName>
    <alternativeName>
        <fullName evidence="5">Carboxylesterase BioH</fullName>
    </alternativeName>
</protein>
<dbReference type="SUPFAM" id="SSF53474">
    <property type="entry name" value="alpha/beta-Hydrolases"/>
    <property type="match status" value="1"/>
</dbReference>
<evidence type="ECO:0000313" key="8">
    <source>
        <dbReference type="Proteomes" id="UP000095039"/>
    </source>
</evidence>
<dbReference type="EC" id="3.1.1.85" evidence="5"/>
<evidence type="ECO:0000256" key="3">
    <source>
        <dbReference type="ARBA" id="ARBA00022756"/>
    </source>
</evidence>
<evidence type="ECO:0000259" key="6">
    <source>
        <dbReference type="Pfam" id="PF00561"/>
    </source>
</evidence>
<dbReference type="InterPro" id="IPR000073">
    <property type="entry name" value="AB_hydrolase_1"/>
</dbReference>
<dbReference type="Gene3D" id="3.40.50.1820">
    <property type="entry name" value="alpha/beta hydrolase"/>
    <property type="match status" value="1"/>
</dbReference>
<feature type="domain" description="AB hydrolase-1" evidence="6">
    <location>
        <begin position="16"/>
        <end position="242"/>
    </location>
</feature>
<dbReference type="PANTHER" id="PTHR43798">
    <property type="entry name" value="MONOACYLGLYCEROL LIPASE"/>
    <property type="match status" value="1"/>
</dbReference>
<proteinExistence type="inferred from homology"/>
<feature type="binding site" evidence="5">
    <location>
        <position position="235"/>
    </location>
    <ligand>
        <name>substrate</name>
    </ligand>
</feature>
<dbReference type="HAMAP" id="MF_01260">
    <property type="entry name" value="Carboxylester"/>
    <property type="match status" value="1"/>
</dbReference>
<keyword evidence="4 5" id="KW-0378">Hydrolase</keyword>
<feature type="binding site" evidence="5">
    <location>
        <position position="22"/>
    </location>
    <ligand>
        <name>substrate</name>
    </ligand>
</feature>
<dbReference type="InterPro" id="IPR029058">
    <property type="entry name" value="AB_hydrolase_fold"/>
</dbReference>
<dbReference type="NCBIfam" id="TIGR01738">
    <property type="entry name" value="bioH"/>
    <property type="match status" value="1"/>
</dbReference>
<feature type="active site" evidence="5">
    <location>
        <position position="207"/>
    </location>
</feature>
<keyword evidence="2 5" id="KW-0963">Cytoplasm</keyword>
<comment type="caution">
    <text evidence="7">The sequence shown here is derived from an EMBL/GenBank/DDBJ whole genome shotgun (WGS) entry which is preliminary data.</text>
</comment>
<comment type="pathway">
    <text evidence="5">Cofactor biosynthesis; biotin biosynthesis.</text>
</comment>
<evidence type="ECO:0000256" key="5">
    <source>
        <dbReference type="HAMAP-Rule" id="MF_01260"/>
    </source>
</evidence>
<dbReference type="RefSeq" id="WP_050979883.1">
    <property type="nucleotide sequence ID" value="NZ_AJWN02000002.1"/>
</dbReference>
<keyword evidence="3 5" id="KW-0093">Biotin biosynthesis</keyword>
<dbReference type="AlphaFoldDB" id="A0A1E5CFS0"/>
<comment type="function">
    <text evidence="5">The physiological role of BioH is to remove the methyl group introduced by BioC when the pimeloyl moiety is complete. It allows to synthesize pimeloyl-ACP via the fatty acid synthetic pathway through the hydrolysis of the ester bonds of pimeloyl-ACP esters.</text>
</comment>
<feature type="active site" evidence="5">
    <location>
        <position position="235"/>
    </location>
</feature>
<dbReference type="GO" id="GO:0009102">
    <property type="term" value="P:biotin biosynthetic process"/>
    <property type="evidence" value="ECO:0007669"/>
    <property type="project" value="UniProtKB-UniRule"/>
</dbReference>
<keyword evidence="8" id="KW-1185">Reference proteome</keyword>
<comment type="catalytic activity">
    <reaction evidence="5">
        <text>6-carboxyhexanoyl-[ACP] methyl ester + H2O = 6-carboxyhexanoyl-[ACP] + methanol + H(+)</text>
        <dbReference type="Rhea" id="RHEA:42700"/>
        <dbReference type="Rhea" id="RHEA-COMP:9955"/>
        <dbReference type="Rhea" id="RHEA-COMP:10186"/>
        <dbReference type="ChEBI" id="CHEBI:15377"/>
        <dbReference type="ChEBI" id="CHEBI:15378"/>
        <dbReference type="ChEBI" id="CHEBI:17790"/>
        <dbReference type="ChEBI" id="CHEBI:78846"/>
        <dbReference type="ChEBI" id="CHEBI:82735"/>
        <dbReference type="EC" id="3.1.1.85"/>
    </reaction>
</comment>
<dbReference type="GO" id="GO:0005737">
    <property type="term" value="C:cytoplasm"/>
    <property type="evidence" value="ECO:0007669"/>
    <property type="project" value="UniProtKB-SubCell"/>
</dbReference>